<reference evidence="2" key="1">
    <citation type="submission" date="2023-03" db="EMBL/GenBank/DDBJ databases">
        <title>Amycolatopsis taiwanensis NBRC 103393.</title>
        <authorList>
            <person name="Ichikawa N."/>
            <person name="Sato H."/>
            <person name="Tonouchi N."/>
        </authorList>
    </citation>
    <scope>NUCLEOTIDE SEQUENCE</scope>
    <source>
        <strain evidence="2">NBRC 103393</strain>
    </source>
</reference>
<evidence type="ECO:0000256" key="1">
    <source>
        <dbReference type="SAM" id="Coils"/>
    </source>
</evidence>
<comment type="caution">
    <text evidence="2">The sequence shown here is derived from an EMBL/GenBank/DDBJ whole genome shotgun (WGS) entry which is preliminary data.</text>
</comment>
<dbReference type="InterPro" id="IPR008884">
    <property type="entry name" value="TylF_MeTrfase"/>
</dbReference>
<evidence type="ECO:0000313" key="2">
    <source>
        <dbReference type="EMBL" id="GLY65141.1"/>
    </source>
</evidence>
<dbReference type="Gene3D" id="3.40.50.150">
    <property type="entry name" value="Vaccinia Virus protein VP39"/>
    <property type="match status" value="1"/>
</dbReference>
<sequence>MLNRIRHALRAPLARIVDEAAERHIARYEQLVEKVRQDFENLARQEGDRLARVAHEIEFRARRDIHAAAERHAVATTEAFVREHLPTAPTFPHPAETLAHALSLAPEAGLACEFGVFSGSTLKTIAAARAGHDVYGFDSFRGLPEDWRPNIPAGAFHAERVPEVDGASIVAGWFSETLPGFLAEHPGPVAFLHLDADLYSSTRTVLEEIGDRLRPGSVVLFDEYFNYPGWEGHEHRAWREFVAERGVDFEYLCYTSNNEQLAVRITEVPARARGRRP</sequence>
<protein>
    <recommendedName>
        <fullName evidence="4">Class I SAM-dependent methyltransferase</fullName>
    </recommendedName>
</protein>
<dbReference type="Proteomes" id="UP001165136">
    <property type="component" value="Unassembled WGS sequence"/>
</dbReference>
<dbReference type="AlphaFoldDB" id="A0A9W6QW56"/>
<accession>A0A9W6QW56</accession>
<dbReference type="PANTHER" id="PTHR40036:SF1">
    <property type="entry name" value="MACROCIN O-METHYLTRANSFERASE"/>
    <property type="match status" value="1"/>
</dbReference>
<evidence type="ECO:0000313" key="3">
    <source>
        <dbReference type="Proteomes" id="UP001165136"/>
    </source>
</evidence>
<keyword evidence="1" id="KW-0175">Coiled coil</keyword>
<feature type="coiled-coil region" evidence="1">
    <location>
        <begin position="18"/>
        <end position="45"/>
    </location>
</feature>
<proteinExistence type="predicted"/>
<dbReference type="SUPFAM" id="SSF53335">
    <property type="entry name" value="S-adenosyl-L-methionine-dependent methyltransferases"/>
    <property type="match status" value="1"/>
</dbReference>
<dbReference type="EMBL" id="BSTI01000003">
    <property type="protein sequence ID" value="GLY65141.1"/>
    <property type="molecule type" value="Genomic_DNA"/>
</dbReference>
<dbReference type="RefSeq" id="WP_285486462.1">
    <property type="nucleotide sequence ID" value="NZ_BSTI01000003.1"/>
</dbReference>
<dbReference type="Pfam" id="PF13578">
    <property type="entry name" value="Methyltransf_24"/>
    <property type="match status" value="1"/>
</dbReference>
<keyword evidence="3" id="KW-1185">Reference proteome</keyword>
<gene>
    <name evidence="2" type="ORF">Atai01_17600</name>
</gene>
<evidence type="ECO:0008006" key="4">
    <source>
        <dbReference type="Google" id="ProtNLM"/>
    </source>
</evidence>
<dbReference type="InterPro" id="IPR029063">
    <property type="entry name" value="SAM-dependent_MTases_sf"/>
</dbReference>
<organism evidence="2 3">
    <name type="scientific">Amycolatopsis taiwanensis</name>
    <dbReference type="NCBI Taxonomy" id="342230"/>
    <lineage>
        <taxon>Bacteria</taxon>
        <taxon>Bacillati</taxon>
        <taxon>Actinomycetota</taxon>
        <taxon>Actinomycetes</taxon>
        <taxon>Pseudonocardiales</taxon>
        <taxon>Pseudonocardiaceae</taxon>
        <taxon>Amycolatopsis</taxon>
    </lineage>
</organism>
<dbReference type="PANTHER" id="PTHR40036">
    <property type="entry name" value="MACROCIN O-METHYLTRANSFERASE"/>
    <property type="match status" value="1"/>
</dbReference>
<name>A0A9W6QW56_9PSEU</name>